<dbReference type="Pfam" id="PF02566">
    <property type="entry name" value="OsmC"/>
    <property type="match status" value="1"/>
</dbReference>
<organism evidence="1 2">
    <name type="scientific">Saccharopolyspora cebuensis</name>
    <dbReference type="NCBI Taxonomy" id="418759"/>
    <lineage>
        <taxon>Bacteria</taxon>
        <taxon>Bacillati</taxon>
        <taxon>Actinomycetota</taxon>
        <taxon>Actinomycetes</taxon>
        <taxon>Pseudonocardiales</taxon>
        <taxon>Pseudonocardiaceae</taxon>
        <taxon>Saccharopolyspora</taxon>
    </lineage>
</organism>
<dbReference type="InterPro" id="IPR015946">
    <property type="entry name" value="KH_dom-like_a/b"/>
</dbReference>
<keyword evidence="2" id="KW-1185">Reference proteome</keyword>
<dbReference type="Proteomes" id="UP001564626">
    <property type="component" value="Unassembled WGS sequence"/>
</dbReference>
<protein>
    <submittedName>
        <fullName evidence="1">OsmC family protein</fullName>
    </submittedName>
</protein>
<proteinExistence type="predicted"/>
<dbReference type="Gene3D" id="3.30.300.20">
    <property type="match status" value="1"/>
</dbReference>
<dbReference type="PANTHER" id="PTHR42830:SF2">
    <property type="entry name" value="OSMC_OHR FAMILY PROTEIN"/>
    <property type="match status" value="1"/>
</dbReference>
<name>A0ABV4CNK1_9PSEU</name>
<evidence type="ECO:0000313" key="2">
    <source>
        <dbReference type="Proteomes" id="UP001564626"/>
    </source>
</evidence>
<evidence type="ECO:0000313" key="1">
    <source>
        <dbReference type="EMBL" id="MEY8042023.1"/>
    </source>
</evidence>
<gene>
    <name evidence="1" type="ORF">AB8O55_21635</name>
</gene>
<dbReference type="InterPro" id="IPR036102">
    <property type="entry name" value="OsmC/Ohrsf"/>
</dbReference>
<reference evidence="1 2" key="1">
    <citation type="submission" date="2024-08" db="EMBL/GenBank/DDBJ databases">
        <title>Genome mining of Saccharopolyspora cebuensis PGLac3 from Nigerian medicinal plant.</title>
        <authorList>
            <person name="Ezeobiora C.E."/>
            <person name="Igbokwe N.H."/>
            <person name="Amin D.H."/>
            <person name="Mendie U.E."/>
        </authorList>
    </citation>
    <scope>NUCLEOTIDE SEQUENCE [LARGE SCALE GENOMIC DNA]</scope>
    <source>
        <strain evidence="1 2">PGLac3</strain>
    </source>
</reference>
<sequence>MSAQTHTYRASVTWTGNTGTGTSSYTAYSREHVVDVAGKPPLTASADPAFRGDPGLHNPEEFLLAALSECHLLWYLGLCAASGVVVTAYRDEPVGTMAEQRDGGGRFTEVVLRPRVVVAEAAMVPRAEELHEQAHRKCFIANSVNFPVRHEPEVRVG</sequence>
<dbReference type="SUPFAM" id="SSF82784">
    <property type="entry name" value="OsmC-like"/>
    <property type="match status" value="1"/>
</dbReference>
<dbReference type="EMBL" id="JBGEHV010000047">
    <property type="protein sequence ID" value="MEY8042023.1"/>
    <property type="molecule type" value="Genomic_DNA"/>
</dbReference>
<comment type="caution">
    <text evidence="1">The sequence shown here is derived from an EMBL/GenBank/DDBJ whole genome shotgun (WGS) entry which is preliminary data.</text>
</comment>
<accession>A0ABV4CNK1</accession>
<dbReference type="InterPro" id="IPR003718">
    <property type="entry name" value="OsmC/Ohr_fam"/>
</dbReference>
<dbReference type="RefSeq" id="WP_345358635.1">
    <property type="nucleotide sequence ID" value="NZ_BAABII010000003.1"/>
</dbReference>
<dbReference type="InterPro" id="IPR052707">
    <property type="entry name" value="OsmC_Ohr_Peroxiredoxin"/>
</dbReference>
<dbReference type="PANTHER" id="PTHR42830">
    <property type="entry name" value="OSMOTICALLY INDUCIBLE FAMILY PROTEIN"/>
    <property type="match status" value="1"/>
</dbReference>